<dbReference type="CDD" id="cd00565">
    <property type="entry name" value="Ubl_ThiS"/>
    <property type="match status" value="1"/>
</dbReference>
<keyword evidence="2" id="KW-1185">Reference proteome</keyword>
<gene>
    <name evidence="1" type="primary">thiS</name>
    <name evidence="1" type="ORF">IMZ08_01830</name>
</gene>
<dbReference type="SUPFAM" id="SSF54285">
    <property type="entry name" value="MoaD/ThiS"/>
    <property type="match status" value="1"/>
</dbReference>
<evidence type="ECO:0000313" key="1">
    <source>
        <dbReference type="EMBL" id="MBE4906796.1"/>
    </source>
</evidence>
<dbReference type="InterPro" id="IPR012675">
    <property type="entry name" value="Beta-grasp_dom_sf"/>
</dbReference>
<evidence type="ECO:0000313" key="2">
    <source>
        <dbReference type="Proteomes" id="UP001516662"/>
    </source>
</evidence>
<protein>
    <submittedName>
        <fullName evidence="1">Thiamine biosynthesis protein ThiS</fullName>
    </submittedName>
</protein>
<dbReference type="RefSeq" id="WP_193534286.1">
    <property type="nucleotide sequence ID" value="NZ_JADCLJ010000006.1"/>
</dbReference>
<dbReference type="InterPro" id="IPR003749">
    <property type="entry name" value="ThiS/MoaD-like"/>
</dbReference>
<accession>A0ABR9QEE4</accession>
<organism evidence="1 2">
    <name type="scientific">Litchfieldia luteola</name>
    <dbReference type="NCBI Taxonomy" id="682179"/>
    <lineage>
        <taxon>Bacteria</taxon>
        <taxon>Bacillati</taxon>
        <taxon>Bacillota</taxon>
        <taxon>Bacilli</taxon>
        <taxon>Bacillales</taxon>
        <taxon>Bacillaceae</taxon>
        <taxon>Litchfieldia</taxon>
    </lineage>
</organism>
<dbReference type="Proteomes" id="UP001516662">
    <property type="component" value="Unassembled WGS sequence"/>
</dbReference>
<dbReference type="EMBL" id="JADCLJ010000006">
    <property type="protein sequence ID" value="MBE4906796.1"/>
    <property type="molecule type" value="Genomic_DNA"/>
</dbReference>
<dbReference type="Pfam" id="PF02597">
    <property type="entry name" value="ThiS"/>
    <property type="match status" value="1"/>
</dbReference>
<dbReference type="InterPro" id="IPR010035">
    <property type="entry name" value="Thi_S"/>
</dbReference>
<dbReference type="NCBIfam" id="TIGR01683">
    <property type="entry name" value="thiS"/>
    <property type="match status" value="1"/>
</dbReference>
<dbReference type="PANTHER" id="PTHR34472">
    <property type="entry name" value="SULFUR CARRIER PROTEIN THIS"/>
    <property type="match status" value="1"/>
</dbReference>
<name>A0ABR9QEE4_9BACI</name>
<dbReference type="Gene3D" id="3.10.20.30">
    <property type="match status" value="1"/>
</dbReference>
<proteinExistence type="predicted"/>
<reference evidence="1 2" key="1">
    <citation type="submission" date="2020-10" db="EMBL/GenBank/DDBJ databases">
        <title>Bacillus sp. HD4P25, an endophyte from a halophyte.</title>
        <authorList>
            <person name="Sun J.-Q."/>
        </authorList>
    </citation>
    <scope>NUCLEOTIDE SEQUENCE [LARGE SCALE GENOMIC DNA]</scope>
    <source>
        <strain evidence="1 2">YIM 93174</strain>
    </source>
</reference>
<dbReference type="InterPro" id="IPR016155">
    <property type="entry name" value="Mopterin_synth/thiamin_S_b"/>
</dbReference>
<dbReference type="PANTHER" id="PTHR34472:SF1">
    <property type="entry name" value="SULFUR CARRIER PROTEIN THIS"/>
    <property type="match status" value="1"/>
</dbReference>
<comment type="caution">
    <text evidence="1">The sequence shown here is derived from an EMBL/GenBank/DDBJ whole genome shotgun (WGS) entry which is preliminary data.</text>
</comment>
<sequence>MKLIINGDRVEVPESVQDVSMLLSHFSLDQKVVIVEWNSSILEKGSHQETRLSDGDRIEIVHFVGGG</sequence>